<dbReference type="GO" id="GO:0046872">
    <property type="term" value="F:metal ion binding"/>
    <property type="evidence" value="ECO:0007669"/>
    <property type="project" value="UniProtKB-KW"/>
</dbReference>
<dbReference type="InterPro" id="IPR035938">
    <property type="entry name" value="Hemerythrin-like_sf"/>
</dbReference>
<dbReference type="InterPro" id="IPR012827">
    <property type="entry name" value="Hemerythrin_metal-bd"/>
</dbReference>
<dbReference type="PROSITE" id="PS00550">
    <property type="entry name" value="HEMERYTHRINS"/>
    <property type="match status" value="1"/>
</dbReference>
<dbReference type="InterPro" id="IPR016131">
    <property type="entry name" value="Haemerythrin_Fe_BS"/>
</dbReference>
<dbReference type="Gene3D" id="1.20.120.50">
    <property type="entry name" value="Hemerythrin-like"/>
    <property type="match status" value="1"/>
</dbReference>
<evidence type="ECO:0000313" key="5">
    <source>
        <dbReference type="EMBL" id="VAX17214.1"/>
    </source>
</evidence>
<protein>
    <recommendedName>
        <fullName evidence="4">Hemerythrin-like domain-containing protein</fullName>
    </recommendedName>
</protein>
<dbReference type="Pfam" id="PF01814">
    <property type="entry name" value="Hemerythrin"/>
    <property type="match status" value="1"/>
</dbReference>
<evidence type="ECO:0000259" key="4">
    <source>
        <dbReference type="Pfam" id="PF01814"/>
    </source>
</evidence>
<gene>
    <name evidence="5" type="ORF">MNBD_NITROSPINAE02-1597</name>
</gene>
<evidence type="ECO:0000256" key="2">
    <source>
        <dbReference type="ARBA" id="ARBA00022723"/>
    </source>
</evidence>
<accession>A0A3B1BZM7</accession>
<dbReference type="SUPFAM" id="SSF47188">
    <property type="entry name" value="Hemerythrin-like"/>
    <property type="match status" value="1"/>
</dbReference>
<feature type="non-terminal residue" evidence="5">
    <location>
        <position position="1"/>
    </location>
</feature>
<feature type="domain" description="Hemerythrin-like" evidence="4">
    <location>
        <begin position="10"/>
        <end position="96"/>
    </location>
</feature>
<keyword evidence="2" id="KW-0479">Metal-binding</keyword>
<sequence length="104" mass="12501">EGYKNKKFGIDAAVELLHEMVKFTANHFESEEKVLEDHGYQELENHKSEHERLLSEFYMFVEQFENTRKAVKNEDVSFLRESVEQHLLDEDMKYKDFLKERGVD</sequence>
<reference evidence="5" key="1">
    <citation type="submission" date="2018-06" db="EMBL/GenBank/DDBJ databases">
        <authorList>
            <person name="Zhirakovskaya E."/>
        </authorList>
    </citation>
    <scope>NUCLEOTIDE SEQUENCE</scope>
</reference>
<evidence type="ECO:0000256" key="1">
    <source>
        <dbReference type="ARBA" id="ARBA00010587"/>
    </source>
</evidence>
<dbReference type="EMBL" id="UOGE01000020">
    <property type="protein sequence ID" value="VAX17214.1"/>
    <property type="molecule type" value="Genomic_DNA"/>
</dbReference>
<dbReference type="AlphaFoldDB" id="A0A3B1BZM7"/>
<dbReference type="CDD" id="cd12107">
    <property type="entry name" value="Hemerythrin"/>
    <property type="match status" value="1"/>
</dbReference>
<name>A0A3B1BZM7_9ZZZZ</name>
<dbReference type="NCBIfam" id="TIGR02481">
    <property type="entry name" value="hemeryth_dom"/>
    <property type="match status" value="1"/>
</dbReference>
<organism evidence="5">
    <name type="scientific">hydrothermal vent metagenome</name>
    <dbReference type="NCBI Taxonomy" id="652676"/>
    <lineage>
        <taxon>unclassified sequences</taxon>
        <taxon>metagenomes</taxon>
        <taxon>ecological metagenomes</taxon>
    </lineage>
</organism>
<keyword evidence="3" id="KW-0408">Iron</keyword>
<evidence type="ECO:0000256" key="3">
    <source>
        <dbReference type="ARBA" id="ARBA00023004"/>
    </source>
</evidence>
<comment type="similarity">
    <text evidence="1">Belongs to the hemerythrin family.</text>
</comment>
<proteinExistence type="inferred from homology"/>
<dbReference type="InterPro" id="IPR012312">
    <property type="entry name" value="Hemerythrin-like"/>
</dbReference>